<dbReference type="Gene3D" id="1.10.10.60">
    <property type="entry name" value="Homeodomain-like"/>
    <property type="match status" value="1"/>
</dbReference>
<dbReference type="InterPro" id="IPR009057">
    <property type="entry name" value="Homeodomain-like_sf"/>
</dbReference>
<dbReference type="InterPro" id="IPR039467">
    <property type="entry name" value="TFIIIB_B''_Myb"/>
</dbReference>
<feature type="region of interest" description="Disordered" evidence="1">
    <location>
        <begin position="45"/>
        <end position="331"/>
    </location>
</feature>
<feature type="compositionally biased region" description="Polar residues" evidence="1">
    <location>
        <begin position="289"/>
        <end position="302"/>
    </location>
</feature>
<feature type="domain" description="Myb-like" evidence="2">
    <location>
        <begin position="394"/>
        <end position="441"/>
    </location>
</feature>
<evidence type="ECO:0000313" key="4">
    <source>
        <dbReference type="Proteomes" id="UP000029665"/>
    </source>
</evidence>
<gene>
    <name evidence="3" type="ORF">BN946_scf184935.g38</name>
</gene>
<sequence length="543" mass="59109">MPPRIGSSQPPSQPVTAITVPSRNIVRAPTRPPVVTSIVHIRPPSPQHLIAPQSAPNESTFAPSVLPIPDSHQVPPVPFDASQIDPQLMGPAGLAGLVPTQQNVAPAGQPEEQEGHAVGLNQATPSKTSRPRRTPREKTNVVDGQPAEEENTQEESGVADAPTKKRRSKKTPAEGDGSASESTGKKRKRSATAEPRRSRKRAPSPPPFDPDADPGEELDPTAITMASLCDDTGRGRVSSKAAQIVSNHAAWRAANREKRARQKAMMEAKKYGRNVDDEENSSRGKPDNATPSQQGPVSSASRAGSLALDPNASNDAGEVGEEAEEAEKGVDGFDYREEMAVSRFSVQVRIGANGETIIDEQSLYVNRDEEHQTEDYTHVEESDLTKFVNSATYSKKLRGSRWSAEETEMFYDALSQFGENYELISYVLPGRDRKACKNKFKAEDKKNPARITYCLQNRRPYDIATLSRMTGKDFSGPTPEIRAPTPLRSTELEINDEPAAPPSPKVVRKKSRTPSVHDAGLEVVGDIDDFGKEDYEQANITTA</sequence>
<comment type="caution">
    <text evidence="3">The sequence shown here is derived from an EMBL/GenBank/DDBJ whole genome shotgun (WGS) entry which is preliminary data.</text>
</comment>
<dbReference type="SMART" id="SM00717">
    <property type="entry name" value="SANT"/>
    <property type="match status" value="1"/>
</dbReference>
<dbReference type="CDD" id="cd00167">
    <property type="entry name" value="SANT"/>
    <property type="match status" value="1"/>
</dbReference>
<evidence type="ECO:0000313" key="3">
    <source>
        <dbReference type="EMBL" id="CDO75502.1"/>
    </source>
</evidence>
<dbReference type="GO" id="GO:0000126">
    <property type="term" value="C:transcription factor TFIIIB complex"/>
    <property type="evidence" value="ECO:0007669"/>
    <property type="project" value="TreeGrafter"/>
</dbReference>
<dbReference type="InterPro" id="IPR001005">
    <property type="entry name" value="SANT/Myb"/>
</dbReference>
<organism evidence="3 4">
    <name type="scientific">Pycnoporus cinnabarinus</name>
    <name type="common">Cinnabar-red polypore</name>
    <name type="synonym">Trametes cinnabarina</name>
    <dbReference type="NCBI Taxonomy" id="5643"/>
    <lineage>
        <taxon>Eukaryota</taxon>
        <taxon>Fungi</taxon>
        <taxon>Dikarya</taxon>
        <taxon>Basidiomycota</taxon>
        <taxon>Agaricomycotina</taxon>
        <taxon>Agaricomycetes</taxon>
        <taxon>Polyporales</taxon>
        <taxon>Polyporaceae</taxon>
        <taxon>Trametes</taxon>
    </lineage>
</organism>
<dbReference type="PROSITE" id="PS50090">
    <property type="entry name" value="MYB_LIKE"/>
    <property type="match status" value="1"/>
</dbReference>
<dbReference type="Proteomes" id="UP000029665">
    <property type="component" value="Unassembled WGS sequence"/>
</dbReference>
<dbReference type="STRING" id="5643.A0A060SLV7"/>
<reference evidence="3" key="1">
    <citation type="submission" date="2014-01" db="EMBL/GenBank/DDBJ databases">
        <title>The genome of the white-rot fungus Pycnoporus cinnabarinus: a basidiomycete model with a versatile arsenal for lignocellulosic biomass breakdown.</title>
        <authorList>
            <person name="Levasseur A."/>
            <person name="Lomascolo A."/>
            <person name="Ruiz-Duenas F.J."/>
            <person name="Uzan E."/>
            <person name="Piumi F."/>
            <person name="Kues U."/>
            <person name="Ram A.F.J."/>
            <person name="Murat C."/>
            <person name="Haon M."/>
            <person name="Benoit I."/>
            <person name="Arfi Y."/>
            <person name="Chevret D."/>
            <person name="Drula E."/>
            <person name="Kwon M.J."/>
            <person name="Gouret P."/>
            <person name="Lesage-Meessen L."/>
            <person name="Lombard V."/>
            <person name="Mariette J."/>
            <person name="Noirot C."/>
            <person name="Park J."/>
            <person name="Patyshakuliyeva A."/>
            <person name="Wieneger R.A.B."/>
            <person name="Wosten H.A.B."/>
            <person name="Martin F."/>
            <person name="Coutinho P.M."/>
            <person name="de Vries R."/>
            <person name="Martinez A.T."/>
            <person name="Klopp C."/>
            <person name="Pontarotti P."/>
            <person name="Henrissat B."/>
            <person name="Record E."/>
        </authorList>
    </citation>
    <scope>NUCLEOTIDE SEQUENCE [LARGE SCALE GENOMIC DNA]</scope>
    <source>
        <strain evidence="3">BRFM137</strain>
    </source>
</reference>
<name>A0A060SLV7_PYCCI</name>
<dbReference type="OrthoDB" id="272624at2759"/>
<accession>A0A060SLV7</accession>
<dbReference type="OMA" id="EDQHAKE"/>
<feature type="compositionally biased region" description="Basic and acidic residues" evidence="1">
    <location>
        <begin position="264"/>
        <end position="286"/>
    </location>
</feature>
<dbReference type="SUPFAM" id="SSF46689">
    <property type="entry name" value="Homeodomain-like"/>
    <property type="match status" value="1"/>
</dbReference>
<dbReference type="HOGENOM" id="CLU_029054_1_0_1"/>
<keyword evidence="4" id="KW-1185">Reference proteome</keyword>
<dbReference type="PANTHER" id="PTHR22929:SF0">
    <property type="entry name" value="TRANSCRIPTION FACTOR TFIIIB COMPONENT B'' HOMOLOG"/>
    <property type="match status" value="1"/>
</dbReference>
<evidence type="ECO:0000256" key="1">
    <source>
        <dbReference type="SAM" id="MobiDB-lite"/>
    </source>
</evidence>
<dbReference type="AlphaFoldDB" id="A0A060SLV7"/>
<dbReference type="GO" id="GO:0070898">
    <property type="term" value="P:RNA polymerase III preinitiation complex assembly"/>
    <property type="evidence" value="ECO:0007669"/>
    <property type="project" value="TreeGrafter"/>
</dbReference>
<dbReference type="EMBL" id="CCBP010000274">
    <property type="protein sequence ID" value="CDO75502.1"/>
    <property type="molecule type" value="Genomic_DNA"/>
</dbReference>
<feature type="region of interest" description="Disordered" evidence="1">
    <location>
        <begin position="469"/>
        <end position="519"/>
    </location>
</feature>
<dbReference type="GO" id="GO:0001156">
    <property type="term" value="F:TFIIIC-class transcription factor complex binding"/>
    <property type="evidence" value="ECO:0007669"/>
    <property type="project" value="TreeGrafter"/>
</dbReference>
<feature type="compositionally biased region" description="Acidic residues" evidence="1">
    <location>
        <begin position="210"/>
        <end position="219"/>
    </location>
</feature>
<evidence type="ECO:0000259" key="2">
    <source>
        <dbReference type="PROSITE" id="PS50090"/>
    </source>
</evidence>
<proteinExistence type="predicted"/>
<protein>
    <recommendedName>
        <fullName evidence="2">Myb-like domain-containing protein</fullName>
    </recommendedName>
</protein>
<dbReference type="Pfam" id="PF15963">
    <property type="entry name" value="Myb_DNA-bind_7"/>
    <property type="match status" value="1"/>
</dbReference>
<dbReference type="PANTHER" id="PTHR22929">
    <property type="entry name" value="RNA POLYMERASE III TRANSCRIPTION INITIATION FACTOR B"/>
    <property type="match status" value="1"/>
</dbReference>